<dbReference type="AlphaFoldDB" id="A0A2T5PD87"/>
<sequence length="71" mass="8472">MNRFAPGKLRLSKWTACQPRNREKHFMVIDLQHDELGVLVQVELQTVHSGRSEWIDWRALRDDSAWKLGWQ</sequence>
<gene>
    <name evidence="1" type="ORF">DBO85_03095</name>
</gene>
<keyword evidence="2" id="KW-1185">Reference proteome</keyword>
<reference evidence="1 2" key="1">
    <citation type="submission" date="2018-04" db="EMBL/GenBank/DDBJ databases">
        <title>Pseudomonas sp. nov., isolated from mangrove soil.</title>
        <authorList>
            <person name="Chen C."/>
        </authorList>
    </citation>
    <scope>NUCLEOTIDE SEQUENCE [LARGE SCALE GENOMIC DNA]</scope>
    <source>
        <strain evidence="1 2">TC-11</strain>
    </source>
</reference>
<dbReference type="InterPro" id="IPR012663">
    <property type="entry name" value="CHP02450_Tryp"/>
</dbReference>
<organism evidence="1 2">
    <name type="scientific">Pseudomonas mangrovi</name>
    <dbReference type="NCBI Taxonomy" id="2161748"/>
    <lineage>
        <taxon>Bacteria</taxon>
        <taxon>Pseudomonadati</taxon>
        <taxon>Pseudomonadota</taxon>
        <taxon>Gammaproteobacteria</taxon>
        <taxon>Pseudomonadales</taxon>
        <taxon>Pseudomonadaceae</taxon>
        <taxon>Pseudomonas</taxon>
    </lineage>
</organism>
<dbReference type="Pfam" id="PF09493">
    <property type="entry name" value="DUF2389"/>
    <property type="match status" value="1"/>
</dbReference>
<accession>A0A2T5PD87</accession>
<evidence type="ECO:0000313" key="1">
    <source>
        <dbReference type="EMBL" id="PTU75674.1"/>
    </source>
</evidence>
<comment type="caution">
    <text evidence="1">The sequence shown here is derived from an EMBL/GenBank/DDBJ whole genome shotgun (WGS) entry which is preliminary data.</text>
</comment>
<name>A0A2T5PD87_9PSED</name>
<dbReference type="RefSeq" id="WP_108105138.1">
    <property type="nucleotide sequence ID" value="NZ_QASN01000006.1"/>
</dbReference>
<proteinExistence type="predicted"/>
<dbReference type="Proteomes" id="UP000244064">
    <property type="component" value="Unassembled WGS sequence"/>
</dbReference>
<dbReference type="OrthoDB" id="5592973at2"/>
<protein>
    <submittedName>
        <fullName evidence="1">TIGR02450 family Trp-rich protein</fullName>
    </submittedName>
</protein>
<evidence type="ECO:0000313" key="2">
    <source>
        <dbReference type="Proteomes" id="UP000244064"/>
    </source>
</evidence>
<dbReference type="NCBIfam" id="TIGR02450">
    <property type="entry name" value="TIGR02450 family Trp-rich protein"/>
    <property type="match status" value="1"/>
</dbReference>
<dbReference type="EMBL" id="QASN01000006">
    <property type="protein sequence ID" value="PTU75674.1"/>
    <property type="molecule type" value="Genomic_DNA"/>
</dbReference>